<proteinExistence type="predicted"/>
<organism evidence="1">
    <name type="scientific">Methanosarcina barkeri</name>
    <dbReference type="NCBI Taxonomy" id="2208"/>
    <lineage>
        <taxon>Archaea</taxon>
        <taxon>Methanobacteriati</taxon>
        <taxon>Methanobacteriota</taxon>
        <taxon>Stenosarchaea group</taxon>
        <taxon>Methanomicrobia</taxon>
        <taxon>Methanosarcinales</taxon>
        <taxon>Methanosarcinaceae</taxon>
        <taxon>Methanosarcina</taxon>
    </lineage>
</organism>
<name>Q9HH19_METBA</name>
<protein>
    <submittedName>
        <fullName evidence="1">Uncharacterized protein</fullName>
    </submittedName>
</protein>
<accession>Q9HH19</accession>
<dbReference type="EMBL" id="AF317651">
    <property type="protein sequence ID" value="AAG45425.1"/>
    <property type="molecule type" value="Genomic_DNA"/>
</dbReference>
<sequence length="313" mass="36423">MFSSYKEPLIISPFRIGVIYNLTFNSCPEQGPGKNFSLRLAANRKKHESTLICDRHRLSHNSYPESFIEFIDKPQHKSHHGVKTSWLKISGKSRCIHYNRSLRVQNSLLKSLADCTFVNFYSQWVKPKPVEGKRGHPVSTADFKKPAFRVNPFFLKNIEDFCDPTHTIFRKNASVRFGFDRATRAEIPVYKHERIVLINGISPGFRRNFNISFRKIGSKKRVYKDLKILFIAICRKSSCKNRPEIYRDFLVCRIKKQKPKCLLPFPNPQEPHLPCLCKLPDTIKIVKCTLNSPLGEITFLYKIDVFINAKEFL</sequence>
<reference evidence="1" key="1">
    <citation type="journal article" date="2001" name="J. Bacteriol.">
        <title>Oxaloacetate synthesis in the methanarchaeon Methanosarcina barkeri: pyruvate carboxylase genes and a putative Escherichia coli-type bifunctional biotin protein ligase gene (bpl/birA) exhibit a unique organization.</title>
        <authorList>
            <person name="Mukhopadhyay B."/>
            <person name="Purwantini E."/>
            <person name="Kreder C.L."/>
            <person name="Wolfe R.S."/>
        </authorList>
    </citation>
    <scope>NUCLEOTIDE SEQUENCE</scope>
    <source>
        <strain evidence="1">Fusaro</strain>
    </source>
</reference>
<dbReference type="AlphaFoldDB" id="Q9HH19"/>
<evidence type="ECO:0000313" key="1">
    <source>
        <dbReference type="EMBL" id="AAG45425.1"/>
    </source>
</evidence>